<dbReference type="PANTHER" id="PTHR30185:SF18">
    <property type="entry name" value="TRANSCRIPTIONAL REGULATOR MTLR"/>
    <property type="match status" value="1"/>
</dbReference>
<evidence type="ECO:0000256" key="1">
    <source>
        <dbReference type="ARBA" id="ARBA00022737"/>
    </source>
</evidence>
<evidence type="ECO:0000313" key="5">
    <source>
        <dbReference type="EMBL" id="ATP54522.1"/>
    </source>
</evidence>
<dbReference type="Gene3D" id="2.30.24.10">
    <property type="entry name" value="CAT RNA-binding domain"/>
    <property type="match status" value="1"/>
</dbReference>
<name>A0A2D1TYT4_9ACTN</name>
<feature type="domain" description="PRD" evidence="4">
    <location>
        <begin position="199"/>
        <end position="307"/>
    </location>
</feature>
<dbReference type="Pfam" id="PF03123">
    <property type="entry name" value="CAT_RBD"/>
    <property type="match status" value="1"/>
</dbReference>
<dbReference type="PANTHER" id="PTHR30185">
    <property type="entry name" value="CRYPTIC BETA-GLUCOSIDE BGL OPERON ANTITERMINATOR"/>
    <property type="match status" value="1"/>
</dbReference>
<keyword evidence="3" id="KW-0804">Transcription</keyword>
<dbReference type="KEGG" id="caer:CSV91_08270"/>
<evidence type="ECO:0000256" key="2">
    <source>
        <dbReference type="ARBA" id="ARBA00023015"/>
    </source>
</evidence>
<dbReference type="InterPro" id="IPR036650">
    <property type="entry name" value="CAT_RNA-bd_dom_sf"/>
</dbReference>
<dbReference type="GO" id="GO:0003723">
    <property type="term" value="F:RNA binding"/>
    <property type="evidence" value="ECO:0007669"/>
    <property type="project" value="InterPro"/>
</dbReference>
<dbReference type="SMART" id="SM01061">
    <property type="entry name" value="CAT_RBD"/>
    <property type="match status" value="1"/>
</dbReference>
<dbReference type="GO" id="GO:0006355">
    <property type="term" value="P:regulation of DNA-templated transcription"/>
    <property type="evidence" value="ECO:0007669"/>
    <property type="project" value="InterPro"/>
</dbReference>
<proteinExistence type="predicted"/>
<dbReference type="SUPFAM" id="SSF63520">
    <property type="entry name" value="PTS-regulatory domain, PRD"/>
    <property type="match status" value="2"/>
</dbReference>
<evidence type="ECO:0000256" key="3">
    <source>
        <dbReference type="ARBA" id="ARBA00023163"/>
    </source>
</evidence>
<dbReference type="PROSITE" id="PS51372">
    <property type="entry name" value="PRD_2"/>
    <property type="match status" value="2"/>
</dbReference>
<keyword evidence="1" id="KW-0677">Repeat</keyword>
<feature type="domain" description="PRD" evidence="4">
    <location>
        <begin position="89"/>
        <end position="194"/>
    </location>
</feature>
<protein>
    <recommendedName>
        <fullName evidence="4">PRD domain-containing protein</fullName>
    </recommendedName>
</protein>
<organism evidence="5 6">
    <name type="scientific">Collinsella aerofaciens</name>
    <dbReference type="NCBI Taxonomy" id="74426"/>
    <lineage>
        <taxon>Bacteria</taxon>
        <taxon>Bacillati</taxon>
        <taxon>Actinomycetota</taxon>
        <taxon>Coriobacteriia</taxon>
        <taxon>Coriobacteriales</taxon>
        <taxon>Coriobacteriaceae</taxon>
        <taxon>Collinsella</taxon>
    </lineage>
</organism>
<evidence type="ECO:0000259" key="4">
    <source>
        <dbReference type="PROSITE" id="PS51372"/>
    </source>
</evidence>
<evidence type="ECO:0000313" key="6">
    <source>
        <dbReference type="Proteomes" id="UP000225608"/>
    </source>
</evidence>
<dbReference type="InterPro" id="IPR036634">
    <property type="entry name" value="PRD_sf"/>
</dbReference>
<dbReference type="Proteomes" id="UP000225608">
    <property type="component" value="Chromosome"/>
</dbReference>
<dbReference type="AlphaFoldDB" id="A0A2D1TYT4"/>
<gene>
    <name evidence="5" type="ORF">CSV91_08270</name>
</gene>
<reference evidence="5 6" key="1">
    <citation type="submission" date="2017-10" db="EMBL/GenBank/DDBJ databases">
        <title>Complete genome sequence of Collinsella aerofaciens isolated from the gut of a healthy adult Indian.</title>
        <authorList>
            <person name="Bag S."/>
            <person name="Ghosh T.S."/>
            <person name="Das B."/>
        </authorList>
    </citation>
    <scope>NUCLEOTIDE SEQUENCE [LARGE SCALE GENOMIC DNA]</scope>
    <source>
        <strain evidence="6">indica</strain>
    </source>
</reference>
<sequence length="307" mass="34475">MIGRLVDLRPRMHAMRRRRTPLPKGRTVKVVKRINNNAVMCTDSKGRSVVAFGKGIAFAIDKETGDLPLAAIERTFYNVDEHYLALLEELSPRVLAVSAEIIQAADLELPYELSHNAVLALADHITFALQRAKRGITVQMPLAYDVAQMYPIEYKVGVFALRRIFDGLNVELAESEGVGIAMCLLNARLAPENEAETDAEAREDERLIGAIIARIEKTYGIEVDRHGFEFARFATHIHYLFGRIRTGEPMNTDGAELYGTVRGEMGRSAEVLDYACVLIEEHFGCQISDSEKLYVLMHIHRISHPRV</sequence>
<dbReference type="InterPro" id="IPR004341">
    <property type="entry name" value="CAT_RNA-bd_dom"/>
</dbReference>
<keyword evidence="2" id="KW-0805">Transcription regulation</keyword>
<dbReference type="SUPFAM" id="SSF50151">
    <property type="entry name" value="SacY-like RNA-binding domain"/>
    <property type="match status" value="1"/>
</dbReference>
<dbReference type="Pfam" id="PF00874">
    <property type="entry name" value="PRD"/>
    <property type="match status" value="2"/>
</dbReference>
<dbReference type="Gene3D" id="1.10.1790.10">
    <property type="entry name" value="PRD domain"/>
    <property type="match status" value="2"/>
</dbReference>
<dbReference type="EMBL" id="CP024160">
    <property type="protein sequence ID" value="ATP54522.1"/>
    <property type="molecule type" value="Genomic_DNA"/>
</dbReference>
<accession>A0A2D1TYT4</accession>
<dbReference type="InterPro" id="IPR050661">
    <property type="entry name" value="BglG_antiterminators"/>
</dbReference>
<dbReference type="InterPro" id="IPR011608">
    <property type="entry name" value="PRD"/>
</dbReference>